<accession>A0A9P6EVR3</accession>
<organism evidence="2 3">
    <name type="scientific">Mortierella hygrophila</name>
    <dbReference type="NCBI Taxonomy" id="979708"/>
    <lineage>
        <taxon>Eukaryota</taxon>
        <taxon>Fungi</taxon>
        <taxon>Fungi incertae sedis</taxon>
        <taxon>Mucoromycota</taxon>
        <taxon>Mortierellomycotina</taxon>
        <taxon>Mortierellomycetes</taxon>
        <taxon>Mortierellales</taxon>
        <taxon>Mortierellaceae</taxon>
        <taxon>Mortierella</taxon>
    </lineage>
</organism>
<dbReference type="EMBL" id="JAAAXW010001184">
    <property type="protein sequence ID" value="KAF9535977.1"/>
    <property type="molecule type" value="Genomic_DNA"/>
</dbReference>
<proteinExistence type="predicted"/>
<dbReference type="AlphaFoldDB" id="A0A9P6EVR3"/>
<feature type="region of interest" description="Disordered" evidence="1">
    <location>
        <begin position="1"/>
        <end position="30"/>
    </location>
</feature>
<protein>
    <submittedName>
        <fullName evidence="2">Uncharacterized protein</fullName>
    </submittedName>
</protein>
<evidence type="ECO:0000313" key="2">
    <source>
        <dbReference type="EMBL" id="KAF9535977.1"/>
    </source>
</evidence>
<evidence type="ECO:0000256" key="1">
    <source>
        <dbReference type="SAM" id="MobiDB-lite"/>
    </source>
</evidence>
<gene>
    <name evidence="2" type="ORF">EC957_001068</name>
</gene>
<feature type="compositionally biased region" description="Polar residues" evidence="1">
    <location>
        <begin position="73"/>
        <end position="91"/>
    </location>
</feature>
<sequence length="91" mass="10385">MPPRRRPIVEETPAPVEETPEPVVEEEVDANDMEEKVEEEGEEELTFTITQRPRTTLIGTPGKRKKKRRRKLSTQGSEGSGIQATYSYEVQ</sequence>
<feature type="region of interest" description="Disordered" evidence="1">
    <location>
        <begin position="53"/>
        <end position="91"/>
    </location>
</feature>
<feature type="compositionally biased region" description="Acidic residues" evidence="1">
    <location>
        <begin position="18"/>
        <end position="30"/>
    </location>
</feature>
<feature type="compositionally biased region" description="Basic residues" evidence="1">
    <location>
        <begin position="62"/>
        <end position="72"/>
    </location>
</feature>
<evidence type="ECO:0000313" key="3">
    <source>
        <dbReference type="Proteomes" id="UP000723463"/>
    </source>
</evidence>
<name>A0A9P6EVR3_9FUNG</name>
<keyword evidence="3" id="KW-1185">Reference proteome</keyword>
<comment type="caution">
    <text evidence="2">The sequence shown here is derived from an EMBL/GenBank/DDBJ whole genome shotgun (WGS) entry which is preliminary data.</text>
</comment>
<feature type="non-terminal residue" evidence="2">
    <location>
        <position position="91"/>
    </location>
</feature>
<dbReference type="Proteomes" id="UP000723463">
    <property type="component" value="Unassembled WGS sequence"/>
</dbReference>
<reference evidence="2" key="1">
    <citation type="journal article" date="2020" name="Fungal Divers.">
        <title>Resolving the Mortierellaceae phylogeny through synthesis of multi-gene phylogenetics and phylogenomics.</title>
        <authorList>
            <person name="Vandepol N."/>
            <person name="Liber J."/>
            <person name="Desiro A."/>
            <person name="Na H."/>
            <person name="Kennedy M."/>
            <person name="Barry K."/>
            <person name="Grigoriev I.V."/>
            <person name="Miller A.N."/>
            <person name="O'Donnell K."/>
            <person name="Stajich J.E."/>
            <person name="Bonito G."/>
        </authorList>
    </citation>
    <scope>NUCLEOTIDE SEQUENCE</scope>
    <source>
        <strain evidence="2">NRRL 2591</strain>
    </source>
</reference>